<dbReference type="EMBL" id="CP046920">
    <property type="protein sequence ID" value="QIM47382.1"/>
    <property type="molecule type" value="Genomic_DNA"/>
</dbReference>
<keyword evidence="1" id="KW-0175">Coiled coil</keyword>
<gene>
    <name evidence="2" type="ORF">GPZ88_09905</name>
</gene>
<evidence type="ECO:0000256" key="1">
    <source>
        <dbReference type="SAM" id="Coils"/>
    </source>
</evidence>
<dbReference type="Proteomes" id="UP000503166">
    <property type="component" value="Plasmid p_CNU_G2"/>
</dbReference>
<dbReference type="RefSeq" id="WP_157328564.1">
    <property type="nucleotide sequence ID" value="NZ_CP046920.1"/>
</dbReference>
<keyword evidence="2" id="KW-0614">Plasmid</keyword>
<feature type="coiled-coil region" evidence="1">
    <location>
        <begin position="8"/>
        <end position="80"/>
    </location>
</feature>
<accession>A0A6G8I2M4</accession>
<dbReference type="AlphaFoldDB" id="A0A6G8I2M4"/>
<protein>
    <submittedName>
        <fullName evidence="2">Uncharacterized protein</fullName>
    </submittedName>
</protein>
<geneLocation type="plasmid" evidence="3">
    <name>p_cnu_g2</name>
</geneLocation>
<sequence length="83" mass="9914">MAAKKLKLSDYDTDIAKLLKEIEKKKNEKKEYEGKLKSEIGNLYYELLNLEENINLEELRDKLKNQLKQKKAFIKEQKNNNQN</sequence>
<proteinExistence type="predicted"/>
<reference evidence="2 3" key="1">
    <citation type="submission" date="2019-12" db="EMBL/GenBank/DDBJ databases">
        <title>Complete genome sequence of Streptococcus sp. CNU G2 isolated frome Bos taurus coreanae.</title>
        <authorList>
            <person name="Park S.Y."/>
            <person name="Kim J.H."/>
            <person name="Seo S.W."/>
        </authorList>
    </citation>
    <scope>NUCLEOTIDE SEQUENCE [LARGE SCALE GENOMIC DNA]</scope>
    <source>
        <strain evidence="2 3">CNU G2</strain>
        <plasmid evidence="3">p_cnu_g2</plasmid>
    </source>
</reference>
<dbReference type="KEGG" id="srum:GPZ88_09905"/>
<evidence type="ECO:0000313" key="2">
    <source>
        <dbReference type="EMBL" id="QIM47382.1"/>
    </source>
</evidence>
<name>A0A6G8I2M4_9STRE</name>
<organism evidence="2 3">
    <name type="scientific">Streptococcus ruminicola</name>
    <dbReference type="NCBI Taxonomy" id="2686210"/>
    <lineage>
        <taxon>Bacteria</taxon>
        <taxon>Bacillati</taxon>
        <taxon>Bacillota</taxon>
        <taxon>Bacilli</taxon>
        <taxon>Lactobacillales</taxon>
        <taxon>Streptococcaceae</taxon>
        <taxon>Streptococcus</taxon>
    </lineage>
</organism>
<evidence type="ECO:0000313" key="3">
    <source>
        <dbReference type="Proteomes" id="UP000503166"/>
    </source>
</evidence>